<sequence length="144" mass="16779">MKRPDHMVKKYLVALNEREFLMVVRHFGTCDLYPTTKFEVFKLDFENRKWIEKNMLGDVVLFVGDKSSMFVQASAFRGCEPDYIYYTYDNVHTFTSVGTAGPVDYGVYNVKTKRLLKPYGKFAESLIKNAEQPPIWMSPNLLEL</sequence>
<proteinExistence type="predicted"/>
<evidence type="ECO:0000313" key="2">
    <source>
        <dbReference type="EMBL" id="KAB2598057.1"/>
    </source>
</evidence>
<dbReference type="Proteomes" id="UP000327157">
    <property type="component" value="Chromosome 1"/>
</dbReference>
<evidence type="ECO:0000313" key="3">
    <source>
        <dbReference type="EMBL" id="KAB2620242.1"/>
    </source>
</evidence>
<protein>
    <submittedName>
        <fullName evidence="3">F-box protein</fullName>
    </submittedName>
</protein>
<evidence type="ECO:0000313" key="4">
    <source>
        <dbReference type="Proteomes" id="UP000327157"/>
    </source>
</evidence>
<dbReference type="EMBL" id="SMOL01000768">
    <property type="protein sequence ID" value="KAB2598057.1"/>
    <property type="molecule type" value="Genomic_DNA"/>
</dbReference>
<dbReference type="PANTHER" id="PTHR44259:SF114">
    <property type="entry name" value="OS06G0707300 PROTEIN"/>
    <property type="match status" value="1"/>
</dbReference>
<accession>A0A5N5H2C3</accession>
<reference evidence="3 4" key="2">
    <citation type="submission" date="2019-11" db="EMBL/GenBank/DDBJ databases">
        <title>A de novo genome assembly of a pear dwarfing rootstock.</title>
        <authorList>
            <person name="Wang F."/>
            <person name="Wang J."/>
            <person name="Li S."/>
            <person name="Zhang Y."/>
            <person name="Fang M."/>
            <person name="Ma L."/>
            <person name="Zhao Y."/>
            <person name="Jiang S."/>
        </authorList>
    </citation>
    <scope>NUCLEOTIDE SEQUENCE [LARGE SCALE GENOMIC DNA]</scope>
    <source>
        <strain evidence="3">S2</strain>
        <tissue evidence="3">Leaf</tissue>
    </source>
</reference>
<dbReference type="PANTHER" id="PTHR44259">
    <property type="entry name" value="OS07G0183000 PROTEIN-RELATED"/>
    <property type="match status" value="1"/>
</dbReference>
<evidence type="ECO:0000259" key="1">
    <source>
        <dbReference type="Pfam" id="PF03478"/>
    </source>
</evidence>
<dbReference type="OrthoDB" id="642536at2759"/>
<keyword evidence="4" id="KW-1185">Reference proteome</keyword>
<organism evidence="3 4">
    <name type="scientific">Pyrus ussuriensis x Pyrus communis</name>
    <dbReference type="NCBI Taxonomy" id="2448454"/>
    <lineage>
        <taxon>Eukaryota</taxon>
        <taxon>Viridiplantae</taxon>
        <taxon>Streptophyta</taxon>
        <taxon>Embryophyta</taxon>
        <taxon>Tracheophyta</taxon>
        <taxon>Spermatophyta</taxon>
        <taxon>Magnoliopsida</taxon>
        <taxon>eudicotyledons</taxon>
        <taxon>Gunneridae</taxon>
        <taxon>Pentapetalae</taxon>
        <taxon>rosids</taxon>
        <taxon>fabids</taxon>
        <taxon>Rosales</taxon>
        <taxon>Rosaceae</taxon>
        <taxon>Amygdaloideae</taxon>
        <taxon>Maleae</taxon>
        <taxon>Pyrus</taxon>
    </lineage>
</organism>
<dbReference type="EMBL" id="SMOL01000352">
    <property type="protein sequence ID" value="KAB2620242.1"/>
    <property type="molecule type" value="Genomic_DNA"/>
</dbReference>
<gene>
    <name evidence="2" type="ORF">D8674_000977</name>
    <name evidence="3" type="ORF">D8674_042031</name>
</gene>
<feature type="domain" description="KIB1-4 beta-propeller" evidence="1">
    <location>
        <begin position="6"/>
        <end position="109"/>
    </location>
</feature>
<name>A0A5N5H2C3_9ROSA</name>
<dbReference type="Pfam" id="PF03478">
    <property type="entry name" value="Beta-prop_KIB1-4"/>
    <property type="match status" value="1"/>
</dbReference>
<reference evidence="3 4" key="1">
    <citation type="submission" date="2019-09" db="EMBL/GenBank/DDBJ databases">
        <authorList>
            <person name="Ou C."/>
        </authorList>
    </citation>
    <scope>NUCLEOTIDE SEQUENCE [LARGE SCALE GENOMIC DNA]</scope>
    <source>
        <strain evidence="3">S2</strain>
        <tissue evidence="3">Leaf</tissue>
    </source>
</reference>
<dbReference type="InterPro" id="IPR050942">
    <property type="entry name" value="F-box_BR-signaling"/>
</dbReference>
<dbReference type="InterPro" id="IPR005174">
    <property type="entry name" value="KIB1-4_b-propeller"/>
</dbReference>
<dbReference type="AlphaFoldDB" id="A0A5N5H2C3"/>
<comment type="caution">
    <text evidence="3">The sequence shown here is derived from an EMBL/GenBank/DDBJ whole genome shotgun (WGS) entry which is preliminary data.</text>
</comment>